<keyword evidence="6" id="KW-0813">Transport</keyword>
<dbReference type="InterPro" id="IPR047857">
    <property type="entry name" value="Snurportin1_C"/>
</dbReference>
<keyword evidence="7" id="KW-0963">Cytoplasm</keyword>
<dbReference type="GO" id="GO:0061015">
    <property type="term" value="P:snRNA import into nucleus"/>
    <property type="evidence" value="ECO:0007669"/>
    <property type="project" value="InterPro"/>
</dbReference>
<dbReference type="Proteomes" id="UP000623129">
    <property type="component" value="Unassembled WGS sequence"/>
</dbReference>
<dbReference type="EMBL" id="SWLB01000006">
    <property type="protein sequence ID" value="KAF3337484.1"/>
    <property type="molecule type" value="Genomic_DNA"/>
</dbReference>
<dbReference type="GO" id="GO:0003723">
    <property type="term" value="F:RNA binding"/>
    <property type="evidence" value="ECO:0007669"/>
    <property type="project" value="UniProtKB-KW"/>
</dbReference>
<evidence type="ECO:0000256" key="10">
    <source>
        <dbReference type="SAM" id="MobiDB-lite"/>
    </source>
</evidence>
<feature type="domain" description="Snurportin-1 m3G cap-binding" evidence="11">
    <location>
        <begin position="100"/>
        <end position="276"/>
    </location>
</feature>
<evidence type="ECO:0000256" key="8">
    <source>
        <dbReference type="ARBA" id="ARBA00022884"/>
    </source>
</evidence>
<evidence type="ECO:0000256" key="1">
    <source>
        <dbReference type="ARBA" id="ARBA00003975"/>
    </source>
</evidence>
<organism evidence="12 13">
    <name type="scientific">Carex littledalei</name>
    <dbReference type="NCBI Taxonomy" id="544730"/>
    <lineage>
        <taxon>Eukaryota</taxon>
        <taxon>Viridiplantae</taxon>
        <taxon>Streptophyta</taxon>
        <taxon>Embryophyta</taxon>
        <taxon>Tracheophyta</taxon>
        <taxon>Spermatophyta</taxon>
        <taxon>Magnoliopsida</taxon>
        <taxon>Liliopsida</taxon>
        <taxon>Poales</taxon>
        <taxon>Cyperaceae</taxon>
        <taxon>Cyperoideae</taxon>
        <taxon>Cariceae</taxon>
        <taxon>Carex</taxon>
        <taxon>Carex subgen. Euthyceras</taxon>
    </lineage>
</organism>
<comment type="subcellular location">
    <subcellularLocation>
        <location evidence="3">Cytoplasm</location>
    </subcellularLocation>
    <subcellularLocation>
        <location evidence="2">Nucleus</location>
    </subcellularLocation>
</comment>
<comment type="similarity">
    <text evidence="4">Belongs to the snurportin family.</text>
</comment>
<protein>
    <recommendedName>
        <fullName evidence="5">Snurportin-1</fullName>
    </recommendedName>
</protein>
<keyword evidence="9" id="KW-0539">Nucleus</keyword>
<evidence type="ECO:0000313" key="13">
    <source>
        <dbReference type="Proteomes" id="UP000623129"/>
    </source>
</evidence>
<dbReference type="GO" id="GO:0005737">
    <property type="term" value="C:cytoplasm"/>
    <property type="evidence" value="ECO:0007669"/>
    <property type="project" value="UniProtKB-SubCell"/>
</dbReference>
<evidence type="ECO:0000256" key="2">
    <source>
        <dbReference type="ARBA" id="ARBA00004123"/>
    </source>
</evidence>
<feature type="region of interest" description="Disordered" evidence="10">
    <location>
        <begin position="28"/>
        <end position="85"/>
    </location>
</feature>
<dbReference type="PANTHER" id="PTHR13403">
    <property type="entry name" value="SNURPORTIN1 RNUT1 PROTEIN RNA, U TRANSPORTER 1"/>
    <property type="match status" value="1"/>
</dbReference>
<dbReference type="GO" id="GO:0005634">
    <property type="term" value="C:nucleus"/>
    <property type="evidence" value="ECO:0007669"/>
    <property type="project" value="UniProtKB-SubCell"/>
</dbReference>
<evidence type="ECO:0000256" key="3">
    <source>
        <dbReference type="ARBA" id="ARBA00004496"/>
    </source>
</evidence>
<name>A0A833VYF0_9POAL</name>
<keyword evidence="13" id="KW-1185">Reference proteome</keyword>
<evidence type="ECO:0000256" key="9">
    <source>
        <dbReference type="ARBA" id="ARBA00023242"/>
    </source>
</evidence>
<dbReference type="AlphaFoldDB" id="A0A833VYF0"/>
<evidence type="ECO:0000256" key="6">
    <source>
        <dbReference type="ARBA" id="ARBA00022448"/>
    </source>
</evidence>
<dbReference type="PANTHER" id="PTHR13403:SF6">
    <property type="entry name" value="SNURPORTIN-1"/>
    <property type="match status" value="1"/>
</dbReference>
<sequence>MAPPPDHRRPIKRVAISDQQRRRELALRVQADRRSDAQNRARQLASSVLSLGPVTEVEPELEQEQEMSDASDQSGGRTELDPVRAASLRGPEVRRWFATQLMLPEWMVDVPPLLDSDWYVFPRPSGKRCFVVSSNGTTVSRLRNGSILHRFPSSLPNGARTKDVSGPSSSYSILDCIFHEADETYYVIDMVCWRGYSLYDCTAEFRFFWLNSKLSETGASDPPSQYHRYRFNVVQIYECNLIGLQAAYLGQVSYVKDGLLFYNKHAHYQAGNTPLALVWKDNVCSQYVLDTDNQGQIPSQQQVVLELQNDGSLTTSDDPPVALGCLSRDMIAQYGLRVGNLVRVEVRDDSVKLVDGKLDLGDLQLVGKPNRSRAFADTYSKVLFQYAARRAPLRIEDLVASIQSNPSVENSQALDIEMEG</sequence>
<dbReference type="OrthoDB" id="10003593at2759"/>
<feature type="compositionally biased region" description="Basic and acidic residues" evidence="10">
    <location>
        <begin position="28"/>
        <end position="39"/>
    </location>
</feature>
<evidence type="ECO:0000256" key="7">
    <source>
        <dbReference type="ARBA" id="ARBA00022490"/>
    </source>
</evidence>
<feature type="compositionally biased region" description="Acidic residues" evidence="10">
    <location>
        <begin position="57"/>
        <end position="69"/>
    </location>
</feature>
<evidence type="ECO:0000256" key="5">
    <source>
        <dbReference type="ARBA" id="ARBA00016034"/>
    </source>
</evidence>
<dbReference type="CDD" id="cd09232">
    <property type="entry name" value="Snurportin-1_C"/>
    <property type="match status" value="1"/>
</dbReference>
<dbReference type="SUPFAM" id="SSF56091">
    <property type="entry name" value="DNA ligase/mRNA capping enzyme, catalytic domain"/>
    <property type="match status" value="1"/>
</dbReference>
<reference evidence="12" key="1">
    <citation type="submission" date="2020-01" db="EMBL/GenBank/DDBJ databases">
        <title>Genome sequence of Kobresia littledalei, the first chromosome-level genome in the family Cyperaceae.</title>
        <authorList>
            <person name="Qu G."/>
        </authorList>
    </citation>
    <scope>NUCLEOTIDE SEQUENCE</scope>
    <source>
        <strain evidence="12">C.B.Clarke</strain>
        <tissue evidence="12">Leaf</tissue>
    </source>
</reference>
<feature type="compositionally biased region" description="Polar residues" evidence="10">
    <location>
        <begin position="40"/>
        <end position="49"/>
    </location>
</feature>
<comment type="caution">
    <text evidence="12">The sequence shown here is derived from an EMBL/GenBank/DDBJ whole genome shotgun (WGS) entry which is preliminary data.</text>
</comment>
<gene>
    <name evidence="12" type="ORF">FCM35_KLT18071</name>
</gene>
<evidence type="ECO:0000313" key="12">
    <source>
        <dbReference type="EMBL" id="KAF3337484.1"/>
    </source>
</evidence>
<accession>A0A833VYF0</accession>
<evidence type="ECO:0000256" key="4">
    <source>
        <dbReference type="ARBA" id="ARBA00007540"/>
    </source>
</evidence>
<proteinExistence type="inferred from homology"/>
<dbReference type="InterPro" id="IPR017336">
    <property type="entry name" value="Snurportin-1"/>
</dbReference>
<evidence type="ECO:0000259" key="11">
    <source>
        <dbReference type="Pfam" id="PF21974"/>
    </source>
</evidence>
<keyword evidence="8" id="KW-0694">RNA-binding</keyword>
<comment type="function">
    <text evidence="1">Functions as an U snRNP-specific nuclear import adapter. Involved in the trimethylguanosine (m3G)-cap-dependent nuclear import of U snRNPs. Binds specifically to the terminal m3G-cap U snRNAs.</text>
</comment>
<dbReference type="Pfam" id="PF21974">
    <property type="entry name" value="SPN1_m3Gcap_bd"/>
    <property type="match status" value="1"/>
</dbReference>
<dbReference type="Gene3D" id="3.30.470.30">
    <property type="entry name" value="DNA ligase/mRNA capping enzyme"/>
    <property type="match status" value="1"/>
</dbReference>